<evidence type="ECO:0000313" key="2">
    <source>
        <dbReference type="EMBL" id="MBO8468875.1"/>
    </source>
</evidence>
<gene>
    <name evidence="2" type="ORF">IAA72_03720</name>
</gene>
<dbReference type="Proteomes" id="UP000810292">
    <property type="component" value="Unassembled WGS sequence"/>
</dbReference>
<evidence type="ECO:0000313" key="3">
    <source>
        <dbReference type="Proteomes" id="UP000810292"/>
    </source>
</evidence>
<evidence type="ECO:0000256" key="1">
    <source>
        <dbReference type="ARBA" id="ARBA00035479"/>
    </source>
</evidence>
<accession>A0A9D9ND93</accession>
<reference evidence="2" key="2">
    <citation type="journal article" date="2021" name="PeerJ">
        <title>Extensive microbial diversity within the chicken gut microbiome revealed by metagenomics and culture.</title>
        <authorList>
            <person name="Gilroy R."/>
            <person name="Ravi A."/>
            <person name="Getino M."/>
            <person name="Pursley I."/>
            <person name="Horton D.L."/>
            <person name="Alikhan N.F."/>
            <person name="Baker D."/>
            <person name="Gharbi K."/>
            <person name="Hall N."/>
            <person name="Watson M."/>
            <person name="Adriaenssens E.M."/>
            <person name="Foster-Nyarko E."/>
            <person name="Jarju S."/>
            <person name="Secka A."/>
            <person name="Antonio M."/>
            <person name="Oren A."/>
            <person name="Chaudhuri R.R."/>
            <person name="La Ragione R."/>
            <person name="Hildebrand F."/>
            <person name="Pallen M.J."/>
        </authorList>
    </citation>
    <scope>NUCLEOTIDE SEQUENCE</scope>
    <source>
        <strain evidence="2">14700</strain>
    </source>
</reference>
<dbReference type="AlphaFoldDB" id="A0A9D9ND93"/>
<name>A0A9D9ND93_9SPIO</name>
<protein>
    <recommendedName>
        <fullName evidence="1">50S ribosomal protein L25</fullName>
    </recommendedName>
</protein>
<organism evidence="2 3">
    <name type="scientific">Candidatus Ornithospirochaeta stercoravium</name>
    <dbReference type="NCBI Taxonomy" id="2840897"/>
    <lineage>
        <taxon>Bacteria</taxon>
        <taxon>Pseudomonadati</taxon>
        <taxon>Spirochaetota</taxon>
        <taxon>Spirochaetia</taxon>
        <taxon>Spirochaetales</taxon>
        <taxon>Spirochaetaceae</taxon>
        <taxon>Spirochaetaceae incertae sedis</taxon>
        <taxon>Candidatus Ornithospirochaeta</taxon>
    </lineage>
</organism>
<dbReference type="GO" id="GO:0006412">
    <property type="term" value="P:translation"/>
    <property type="evidence" value="ECO:0007669"/>
    <property type="project" value="InterPro"/>
</dbReference>
<reference evidence="2" key="1">
    <citation type="submission" date="2020-10" db="EMBL/GenBank/DDBJ databases">
        <authorList>
            <person name="Gilroy R."/>
        </authorList>
    </citation>
    <scope>NUCLEOTIDE SEQUENCE</scope>
    <source>
        <strain evidence="2">14700</strain>
    </source>
</reference>
<sequence>VEKEALSAKPGDYLQFIRNGYYMADPDSTEDHMVFNRTVTLKDSWSKMKQKMGI</sequence>
<dbReference type="InterPro" id="IPR011035">
    <property type="entry name" value="Ribosomal_bL25/Gln-tRNA_synth"/>
</dbReference>
<comment type="caution">
    <text evidence="2">The sequence shown here is derived from an EMBL/GenBank/DDBJ whole genome shotgun (WGS) entry which is preliminary data.</text>
</comment>
<dbReference type="SUPFAM" id="SSF50715">
    <property type="entry name" value="Ribosomal protein L25-like"/>
    <property type="match status" value="1"/>
</dbReference>
<dbReference type="InterPro" id="IPR020056">
    <property type="entry name" value="Rbsml_bL25/Gln-tRNA_synth_N"/>
</dbReference>
<dbReference type="EMBL" id="JADIMF010000058">
    <property type="protein sequence ID" value="MBO8468875.1"/>
    <property type="molecule type" value="Genomic_DNA"/>
</dbReference>
<feature type="non-terminal residue" evidence="2">
    <location>
        <position position="1"/>
    </location>
</feature>
<dbReference type="Gene3D" id="2.40.240.10">
    <property type="entry name" value="Ribosomal Protein L25, Chain P"/>
    <property type="match status" value="1"/>
</dbReference>
<proteinExistence type="predicted"/>